<protein>
    <submittedName>
        <fullName evidence="1">Uncharacterized protein</fullName>
    </submittedName>
</protein>
<evidence type="ECO:0000313" key="1">
    <source>
        <dbReference type="EMBL" id="CRZ09673.1"/>
    </source>
</evidence>
<sequence length="110" mass="12532">MTARIVICTNCSCRFRSPIIFFQSSWRSPGSSKIRQIIPNSFRTWVSRATLTVMKYCMNALLTSVPIADRNQKHEIVVKGMTPWQMPVNFDGKCAARPYSLYTAIPLSKL</sequence>
<dbReference type="AlphaFoldDB" id="A0A0H5R6A5"/>
<dbReference type="EMBL" id="HACM01009231">
    <property type="protein sequence ID" value="CRZ09673.1"/>
    <property type="molecule type" value="Transcribed_RNA"/>
</dbReference>
<organism evidence="1">
    <name type="scientific">Spongospora subterranea</name>
    <dbReference type="NCBI Taxonomy" id="70186"/>
    <lineage>
        <taxon>Eukaryota</taxon>
        <taxon>Sar</taxon>
        <taxon>Rhizaria</taxon>
        <taxon>Endomyxa</taxon>
        <taxon>Phytomyxea</taxon>
        <taxon>Plasmodiophorida</taxon>
        <taxon>Plasmodiophoridae</taxon>
        <taxon>Spongospora</taxon>
    </lineage>
</organism>
<accession>A0A0H5R6A5</accession>
<name>A0A0H5R6A5_9EUKA</name>
<feature type="non-terminal residue" evidence="1">
    <location>
        <position position="110"/>
    </location>
</feature>
<proteinExistence type="predicted"/>
<reference evidence="1" key="1">
    <citation type="submission" date="2015-04" db="EMBL/GenBank/DDBJ databases">
        <title>The genome sequence of the plant pathogenic Rhizarian Plasmodiophora brassicae reveals insights in its biotrophic life cycle and the origin of chitin synthesis.</title>
        <authorList>
            <person name="Schwelm A."/>
            <person name="Fogelqvist J."/>
            <person name="Knaust A."/>
            <person name="Julke S."/>
            <person name="Lilja T."/>
            <person name="Dhandapani V."/>
            <person name="Bonilla-Rosso G."/>
            <person name="Karlsson M."/>
            <person name="Shevchenko A."/>
            <person name="Choi S.R."/>
            <person name="Kim H.G."/>
            <person name="Park J.Y."/>
            <person name="Lim Y.P."/>
            <person name="Ludwig-Muller J."/>
            <person name="Dixelius C."/>
        </authorList>
    </citation>
    <scope>NUCLEOTIDE SEQUENCE</scope>
    <source>
        <tissue evidence="1">Potato root galls</tissue>
    </source>
</reference>